<dbReference type="InterPro" id="IPR000639">
    <property type="entry name" value="Epox_hydrolase-like"/>
</dbReference>
<sequence length="388" mass="43025">MHRTVGDMTNTIATTDIRPFRVEVARAELDDLMERLARTRLPQPAPGDDWSYGTPNAYLRDAVEQWRTTYDWRAEEARINAFPHFITEIDGQPIHFIHVRSPHPDATPLILAHTYPGSSVDYLDMIGPLTDPVAYGGRAEDAFDVVVPDAPGYGFSNPVTDAGWTMDRVARAYDELMHRLGYSEYGIHGSDNGALVARELGLQRPEGFLGLHVLQLFSFPSGDPSEFERLEPQDYAGLEHMQWFQSVGGYNTMNASRPQTVAVGLSDSPVALLAYSELFNSFGNGTALVPLERILTEVTVNWFANAAAGMSRSYLENARVEAEPQVNASPTGVAVFKDDFQTIRVFAERDNSNIVHWNRFDEGGHYAALEVPDAVVGDIRAFFAGLRG</sequence>
<dbReference type="PIRSF" id="PIRSF001112">
    <property type="entry name" value="Epoxide_hydrolase"/>
    <property type="match status" value="1"/>
</dbReference>
<proteinExistence type="inferred from homology"/>
<dbReference type="PRINTS" id="PR00412">
    <property type="entry name" value="EPOXHYDRLASE"/>
</dbReference>
<dbReference type="PANTHER" id="PTHR21661">
    <property type="entry name" value="EPOXIDE HYDROLASE 1-RELATED"/>
    <property type="match status" value="1"/>
</dbReference>
<gene>
    <name evidence="5" type="ORF">GCM10009747_06560</name>
</gene>
<keyword evidence="3" id="KW-0378">Hydrolase</keyword>
<evidence type="ECO:0000313" key="6">
    <source>
        <dbReference type="Proteomes" id="UP001500506"/>
    </source>
</evidence>
<evidence type="ECO:0000259" key="4">
    <source>
        <dbReference type="Pfam" id="PF06441"/>
    </source>
</evidence>
<comment type="similarity">
    <text evidence="1">Belongs to the peptidase S33 family.</text>
</comment>
<dbReference type="InterPro" id="IPR010497">
    <property type="entry name" value="Epoxide_hydro_N"/>
</dbReference>
<dbReference type="EMBL" id="BAAANH010000001">
    <property type="protein sequence ID" value="GAA1751809.1"/>
    <property type="molecule type" value="Genomic_DNA"/>
</dbReference>
<dbReference type="Proteomes" id="UP001500506">
    <property type="component" value="Unassembled WGS sequence"/>
</dbReference>
<comment type="caution">
    <text evidence="5">The sequence shown here is derived from an EMBL/GenBank/DDBJ whole genome shotgun (WGS) entry which is preliminary data.</text>
</comment>
<feature type="domain" description="Epoxide hydrolase N-terminal" evidence="4">
    <location>
        <begin position="17"/>
        <end position="121"/>
    </location>
</feature>
<protein>
    <recommendedName>
        <fullName evidence="4">Epoxide hydrolase N-terminal domain-containing protein</fullName>
    </recommendedName>
</protein>
<evidence type="ECO:0000256" key="1">
    <source>
        <dbReference type="ARBA" id="ARBA00010088"/>
    </source>
</evidence>
<keyword evidence="6" id="KW-1185">Reference proteome</keyword>
<dbReference type="Pfam" id="PF06441">
    <property type="entry name" value="EHN"/>
    <property type="match status" value="1"/>
</dbReference>
<evidence type="ECO:0000256" key="3">
    <source>
        <dbReference type="ARBA" id="ARBA00022801"/>
    </source>
</evidence>
<dbReference type="Gene3D" id="3.40.50.1820">
    <property type="entry name" value="alpha/beta hydrolase"/>
    <property type="match status" value="1"/>
</dbReference>
<organism evidence="5 6">
    <name type="scientific">Agromyces humatus</name>
    <dbReference type="NCBI Taxonomy" id="279573"/>
    <lineage>
        <taxon>Bacteria</taxon>
        <taxon>Bacillati</taxon>
        <taxon>Actinomycetota</taxon>
        <taxon>Actinomycetes</taxon>
        <taxon>Micrococcales</taxon>
        <taxon>Microbacteriaceae</taxon>
        <taxon>Agromyces</taxon>
    </lineage>
</organism>
<dbReference type="InterPro" id="IPR016292">
    <property type="entry name" value="Epoxide_hydrolase"/>
</dbReference>
<dbReference type="SUPFAM" id="SSF53474">
    <property type="entry name" value="alpha/beta-Hydrolases"/>
    <property type="match status" value="1"/>
</dbReference>
<keyword evidence="2" id="KW-0058">Aromatic hydrocarbons catabolism</keyword>
<name>A0ABP4WDE1_9MICO</name>
<accession>A0ABP4WDE1</accession>
<evidence type="ECO:0000256" key="2">
    <source>
        <dbReference type="ARBA" id="ARBA00022797"/>
    </source>
</evidence>
<dbReference type="PANTHER" id="PTHR21661:SF35">
    <property type="entry name" value="EPOXIDE HYDROLASE"/>
    <property type="match status" value="1"/>
</dbReference>
<reference evidence="6" key="1">
    <citation type="journal article" date="2019" name="Int. J. Syst. Evol. Microbiol.">
        <title>The Global Catalogue of Microorganisms (GCM) 10K type strain sequencing project: providing services to taxonomists for standard genome sequencing and annotation.</title>
        <authorList>
            <consortium name="The Broad Institute Genomics Platform"/>
            <consortium name="The Broad Institute Genome Sequencing Center for Infectious Disease"/>
            <person name="Wu L."/>
            <person name="Ma J."/>
        </authorList>
    </citation>
    <scope>NUCLEOTIDE SEQUENCE [LARGE SCALE GENOMIC DNA]</scope>
    <source>
        <strain evidence="6">JCM 14319</strain>
    </source>
</reference>
<evidence type="ECO:0000313" key="5">
    <source>
        <dbReference type="EMBL" id="GAA1751809.1"/>
    </source>
</evidence>
<dbReference type="InterPro" id="IPR029058">
    <property type="entry name" value="AB_hydrolase_fold"/>
</dbReference>